<evidence type="ECO:0000313" key="3">
    <source>
        <dbReference type="Proteomes" id="UP000230767"/>
    </source>
</evidence>
<sequence>MANQTSKNSIAISRETVQKRGGMVILPLEEYERMKEDLEMIRSKKLPKEIERARREAKERKTMRLEEVEKKLKM</sequence>
<gene>
    <name evidence="2" type="ORF">COY73_00510</name>
</gene>
<dbReference type="InterPro" id="IPR036165">
    <property type="entry name" value="YefM-like_sf"/>
</dbReference>
<dbReference type="AlphaFoldDB" id="A0A2M7R735"/>
<evidence type="ECO:0000256" key="1">
    <source>
        <dbReference type="ARBA" id="ARBA00009981"/>
    </source>
</evidence>
<reference evidence="3" key="1">
    <citation type="submission" date="2017-09" db="EMBL/GenBank/DDBJ databases">
        <title>Depth-based differentiation of microbial function through sediment-hosted aquifers and enrichment of novel symbionts in the deep terrestrial subsurface.</title>
        <authorList>
            <person name="Probst A.J."/>
            <person name="Ladd B."/>
            <person name="Jarett J.K."/>
            <person name="Geller-Mcgrath D.E."/>
            <person name="Sieber C.M.K."/>
            <person name="Emerson J.B."/>
            <person name="Anantharaman K."/>
            <person name="Thomas B.C."/>
            <person name="Malmstrom R."/>
            <person name="Stieglmeier M."/>
            <person name="Klingl A."/>
            <person name="Woyke T."/>
            <person name="Ryan C.M."/>
            <person name="Banfield J.F."/>
        </authorList>
    </citation>
    <scope>NUCLEOTIDE SEQUENCE [LARGE SCALE GENOMIC DNA]</scope>
</reference>
<dbReference type="Proteomes" id="UP000230767">
    <property type="component" value="Unassembled WGS sequence"/>
</dbReference>
<proteinExistence type="inferred from homology"/>
<dbReference type="SUPFAM" id="SSF143120">
    <property type="entry name" value="YefM-like"/>
    <property type="match status" value="1"/>
</dbReference>
<dbReference type="EMBL" id="PFLW01000017">
    <property type="protein sequence ID" value="PIY89583.1"/>
    <property type="molecule type" value="Genomic_DNA"/>
</dbReference>
<evidence type="ECO:0008006" key="4">
    <source>
        <dbReference type="Google" id="ProtNLM"/>
    </source>
</evidence>
<organism evidence="2 3">
    <name type="scientific">Candidatus Nealsonbacteria bacterium CG_4_10_14_0_8_um_filter_37_14</name>
    <dbReference type="NCBI Taxonomy" id="1974684"/>
    <lineage>
        <taxon>Bacteria</taxon>
        <taxon>Candidatus Nealsoniibacteriota</taxon>
    </lineage>
</organism>
<accession>A0A2M7R735</accession>
<comment type="similarity">
    <text evidence="1">Belongs to the phD/YefM antitoxin family.</text>
</comment>
<name>A0A2M7R735_9BACT</name>
<evidence type="ECO:0000313" key="2">
    <source>
        <dbReference type="EMBL" id="PIY89583.1"/>
    </source>
</evidence>
<comment type="caution">
    <text evidence="2">The sequence shown here is derived from an EMBL/GenBank/DDBJ whole genome shotgun (WGS) entry which is preliminary data.</text>
</comment>
<protein>
    <recommendedName>
        <fullName evidence="4">Antitoxin</fullName>
    </recommendedName>
</protein>